<evidence type="ECO:0000313" key="2">
    <source>
        <dbReference type="Proteomes" id="UP001595640"/>
    </source>
</evidence>
<accession>A0ABV7LY27</accession>
<keyword evidence="2" id="KW-1185">Reference proteome</keyword>
<organism evidence="1 2">
    <name type="scientific">Modicisalibacter luteus</name>
    <dbReference type="NCBI Taxonomy" id="453962"/>
    <lineage>
        <taxon>Bacteria</taxon>
        <taxon>Pseudomonadati</taxon>
        <taxon>Pseudomonadota</taxon>
        <taxon>Gammaproteobacteria</taxon>
        <taxon>Oceanospirillales</taxon>
        <taxon>Halomonadaceae</taxon>
        <taxon>Modicisalibacter</taxon>
    </lineage>
</organism>
<evidence type="ECO:0000313" key="1">
    <source>
        <dbReference type="EMBL" id="MFC3291503.1"/>
    </source>
</evidence>
<name>A0ABV7LY27_9GAMM</name>
<protein>
    <submittedName>
        <fullName evidence="1">Helix-turn-helix transcriptional regulator</fullName>
    </submittedName>
</protein>
<reference evidence="2" key="1">
    <citation type="journal article" date="2019" name="Int. J. Syst. Evol. Microbiol.">
        <title>The Global Catalogue of Microorganisms (GCM) 10K type strain sequencing project: providing services to taxonomists for standard genome sequencing and annotation.</title>
        <authorList>
            <consortium name="The Broad Institute Genomics Platform"/>
            <consortium name="The Broad Institute Genome Sequencing Center for Infectious Disease"/>
            <person name="Wu L."/>
            <person name="Ma J."/>
        </authorList>
    </citation>
    <scope>NUCLEOTIDE SEQUENCE [LARGE SCALE GENOMIC DNA]</scope>
    <source>
        <strain evidence="2">KCTC 12847</strain>
    </source>
</reference>
<dbReference type="Gene3D" id="1.10.238.160">
    <property type="match status" value="1"/>
</dbReference>
<dbReference type="Pfam" id="PF05930">
    <property type="entry name" value="Phage_AlpA"/>
    <property type="match status" value="1"/>
</dbReference>
<dbReference type="InterPro" id="IPR010260">
    <property type="entry name" value="AlpA"/>
</dbReference>
<sequence>MSGRLVNPGDIVVSSSTPLFCQPIPLDRGIRERECYELTGISRSYRWRLEQEGRFPRRRRTGLRCHYWLLSELMEWLKDPEAFATGASQRAS</sequence>
<gene>
    <name evidence="1" type="ORF">ACFOEI_05430</name>
</gene>
<comment type="caution">
    <text evidence="1">The sequence shown here is derived from an EMBL/GenBank/DDBJ whole genome shotgun (WGS) entry which is preliminary data.</text>
</comment>
<proteinExistence type="predicted"/>
<dbReference type="Proteomes" id="UP001595640">
    <property type="component" value="Unassembled WGS sequence"/>
</dbReference>
<dbReference type="RefSeq" id="WP_083933032.1">
    <property type="nucleotide sequence ID" value="NZ_BMXD01000005.1"/>
</dbReference>
<dbReference type="EMBL" id="JBHRUH010000011">
    <property type="protein sequence ID" value="MFC3291503.1"/>
    <property type="molecule type" value="Genomic_DNA"/>
</dbReference>